<evidence type="ECO:0000313" key="2">
    <source>
        <dbReference type="EMBL" id="MBB5435927.1"/>
    </source>
</evidence>
<dbReference type="AlphaFoldDB" id="A0A7W8VGU7"/>
<reference evidence="2 3" key="1">
    <citation type="submission" date="2020-08" db="EMBL/GenBank/DDBJ databases">
        <title>Sequencing the genomes of 1000 actinobacteria strains.</title>
        <authorList>
            <person name="Klenk H.-P."/>
        </authorList>
    </citation>
    <scope>NUCLEOTIDE SEQUENCE [LARGE SCALE GENOMIC DNA]</scope>
    <source>
        <strain evidence="2 3">DSM 44551</strain>
    </source>
</reference>
<name>A0A7W8VGU7_9ACTN</name>
<dbReference type="EMBL" id="JACHDB010000002">
    <property type="protein sequence ID" value="MBB5435927.1"/>
    <property type="molecule type" value="Genomic_DNA"/>
</dbReference>
<dbReference type="Pfam" id="PF00903">
    <property type="entry name" value="Glyoxalase"/>
    <property type="match status" value="1"/>
</dbReference>
<dbReference type="Gene3D" id="3.30.720.120">
    <property type="match status" value="1"/>
</dbReference>
<evidence type="ECO:0000313" key="3">
    <source>
        <dbReference type="Proteomes" id="UP000572635"/>
    </source>
</evidence>
<dbReference type="InterPro" id="IPR004360">
    <property type="entry name" value="Glyas_Fos-R_dOase_dom"/>
</dbReference>
<sequence>MAEQRRPRQTVFPVLRYREADRAIRFLTEAFGFTAEVRYPPEGDPVEHAELRFGESAVMVGSARGEDAGPVSVPPAPQVLFAVVDDPDAHCARARAAGAEILAEPADTDYGSREYAARDPEGNVWGFGTYWRDSAERQD</sequence>
<accession>A0A7W8VGU7</accession>
<comment type="caution">
    <text evidence="2">The sequence shown here is derived from an EMBL/GenBank/DDBJ whole genome shotgun (WGS) entry which is preliminary data.</text>
</comment>
<dbReference type="Gene3D" id="3.30.720.110">
    <property type="match status" value="1"/>
</dbReference>
<dbReference type="PROSITE" id="PS51819">
    <property type="entry name" value="VOC"/>
    <property type="match status" value="1"/>
</dbReference>
<dbReference type="RefSeq" id="WP_184399117.1">
    <property type="nucleotide sequence ID" value="NZ_BAAAJD010000089.1"/>
</dbReference>
<organism evidence="2 3">
    <name type="scientific">Nocardiopsis composta</name>
    <dbReference type="NCBI Taxonomy" id="157465"/>
    <lineage>
        <taxon>Bacteria</taxon>
        <taxon>Bacillati</taxon>
        <taxon>Actinomycetota</taxon>
        <taxon>Actinomycetes</taxon>
        <taxon>Streptosporangiales</taxon>
        <taxon>Nocardiopsidaceae</taxon>
        <taxon>Nocardiopsis</taxon>
    </lineage>
</organism>
<dbReference type="SUPFAM" id="SSF54593">
    <property type="entry name" value="Glyoxalase/Bleomycin resistance protein/Dihydroxybiphenyl dioxygenase"/>
    <property type="match status" value="1"/>
</dbReference>
<dbReference type="InterPro" id="IPR037523">
    <property type="entry name" value="VOC_core"/>
</dbReference>
<feature type="domain" description="VOC" evidence="1">
    <location>
        <begin position="9"/>
        <end position="130"/>
    </location>
</feature>
<gene>
    <name evidence="2" type="ORF">HDA36_006075</name>
</gene>
<dbReference type="PANTHER" id="PTHR34109">
    <property type="entry name" value="BNAUNNG04460D PROTEIN-RELATED"/>
    <property type="match status" value="1"/>
</dbReference>
<keyword evidence="3" id="KW-1185">Reference proteome</keyword>
<dbReference type="Proteomes" id="UP000572635">
    <property type="component" value="Unassembled WGS sequence"/>
</dbReference>
<dbReference type="InterPro" id="IPR029068">
    <property type="entry name" value="Glyas_Bleomycin-R_OHBP_Dase"/>
</dbReference>
<proteinExistence type="predicted"/>
<protein>
    <submittedName>
        <fullName evidence="2">Putative glyoxalase superfamily protein PhnB</fullName>
    </submittedName>
</protein>
<dbReference type="PANTHER" id="PTHR34109:SF1">
    <property type="entry name" value="VOC DOMAIN-CONTAINING PROTEIN"/>
    <property type="match status" value="1"/>
</dbReference>
<evidence type="ECO:0000259" key="1">
    <source>
        <dbReference type="PROSITE" id="PS51819"/>
    </source>
</evidence>